<dbReference type="Proteomes" id="UP000887565">
    <property type="component" value="Unplaced"/>
</dbReference>
<dbReference type="AlphaFoldDB" id="A0A915KCG1"/>
<reference evidence="2" key="1">
    <citation type="submission" date="2022-11" db="UniProtKB">
        <authorList>
            <consortium name="WormBaseParasite"/>
        </authorList>
    </citation>
    <scope>IDENTIFICATION</scope>
</reference>
<keyword evidence="1" id="KW-1185">Reference proteome</keyword>
<name>A0A915KCG1_ROMCU</name>
<sequence>MDIKPLPKEFRVIGECCNSSFFDPRPFIFTCKQPFWKAVKPSCIFYLQANAPSNFVLSTFKQPWTIRCIIVAIRPAPPFCSP</sequence>
<evidence type="ECO:0000313" key="1">
    <source>
        <dbReference type="Proteomes" id="UP000887565"/>
    </source>
</evidence>
<dbReference type="WBParaSite" id="nRc.2.0.1.t35604-RA">
    <property type="protein sequence ID" value="nRc.2.0.1.t35604-RA"/>
    <property type="gene ID" value="nRc.2.0.1.g35604"/>
</dbReference>
<protein>
    <submittedName>
        <fullName evidence="2">Uncharacterized protein</fullName>
    </submittedName>
</protein>
<proteinExistence type="predicted"/>
<accession>A0A915KCG1</accession>
<evidence type="ECO:0000313" key="2">
    <source>
        <dbReference type="WBParaSite" id="nRc.2.0.1.t35604-RA"/>
    </source>
</evidence>
<organism evidence="1 2">
    <name type="scientific">Romanomermis culicivorax</name>
    <name type="common">Nematode worm</name>
    <dbReference type="NCBI Taxonomy" id="13658"/>
    <lineage>
        <taxon>Eukaryota</taxon>
        <taxon>Metazoa</taxon>
        <taxon>Ecdysozoa</taxon>
        <taxon>Nematoda</taxon>
        <taxon>Enoplea</taxon>
        <taxon>Dorylaimia</taxon>
        <taxon>Mermithida</taxon>
        <taxon>Mermithoidea</taxon>
        <taxon>Mermithidae</taxon>
        <taxon>Romanomermis</taxon>
    </lineage>
</organism>